<dbReference type="EMBL" id="SMFQ01000005">
    <property type="protein sequence ID" value="TCJ82864.1"/>
    <property type="molecule type" value="Genomic_DNA"/>
</dbReference>
<evidence type="ECO:0000259" key="2">
    <source>
        <dbReference type="Pfam" id="PF13439"/>
    </source>
</evidence>
<dbReference type="GO" id="GO:0016757">
    <property type="term" value="F:glycosyltransferase activity"/>
    <property type="evidence" value="ECO:0007669"/>
    <property type="project" value="InterPro"/>
</dbReference>
<feature type="domain" description="Glycosyl transferase family 1" evidence="1">
    <location>
        <begin position="201"/>
        <end position="366"/>
    </location>
</feature>
<proteinExistence type="predicted"/>
<reference evidence="3 4" key="1">
    <citation type="submission" date="2019-03" db="EMBL/GenBank/DDBJ databases">
        <title>Genomic Encyclopedia of Type Strains, Phase IV (KMG-IV): sequencing the most valuable type-strain genomes for metagenomic binning, comparative biology and taxonomic classification.</title>
        <authorList>
            <person name="Goeker M."/>
        </authorList>
    </citation>
    <scope>NUCLEOTIDE SEQUENCE [LARGE SCALE GENOMIC DNA]</scope>
    <source>
        <strain evidence="3 4">DSM 24830</strain>
    </source>
</reference>
<dbReference type="InterPro" id="IPR028098">
    <property type="entry name" value="Glyco_trans_4-like_N"/>
</dbReference>
<dbReference type="Pfam" id="PF13439">
    <property type="entry name" value="Glyco_transf_4"/>
    <property type="match status" value="1"/>
</dbReference>
<dbReference type="GO" id="GO:1901135">
    <property type="term" value="P:carbohydrate derivative metabolic process"/>
    <property type="evidence" value="ECO:0007669"/>
    <property type="project" value="UniProtKB-ARBA"/>
</dbReference>
<dbReference type="AlphaFoldDB" id="A0A4R1ESW2"/>
<gene>
    <name evidence="3" type="ORF">EV695_3601</name>
</gene>
<dbReference type="PANTHER" id="PTHR12526:SF630">
    <property type="entry name" value="GLYCOSYLTRANSFERASE"/>
    <property type="match status" value="1"/>
</dbReference>
<dbReference type="SUPFAM" id="SSF53756">
    <property type="entry name" value="UDP-Glycosyltransferase/glycogen phosphorylase"/>
    <property type="match status" value="1"/>
</dbReference>
<sequence length="402" mass="45129">MNDNNKAKNKVTKVIKVAHISTGLETGGAEVQLLRLLTDIDKSKFEMIVISLHNETYLADRIRELGLPVHSLQLKKNPLNVRKAYSILKEFNPDVIHGTMYEGGVVGTLFNKFLPKKPPVIWTVHEPLEHYDKEPIRKRLQLRTWGLISKLPACMMYVSNLNKEQHVAWGFNNEKSIVIPNGVDTSKCFPNRPAGLKVRHSLMIPDDAFVIGKIARFHRQKNHIGFMHSAAMLAKTQPHVHFMLVGTNVDENNEELVNLRKELGLEGKVHMLGNREDIPDVVNAFDLATLTSFGEAFPLTLGEAMVSGIPCVATAVGDNDYIIGDTGLITPIGDDQAMAEAWQKMVETKKDTPDTYAQMGQAARQRTLDNFTLEQQVKQHEDLYRNLYNNNNASESDLIAES</sequence>
<dbReference type="Pfam" id="PF00534">
    <property type="entry name" value="Glycos_transf_1"/>
    <property type="match status" value="1"/>
</dbReference>
<dbReference type="RefSeq" id="WP_131907360.1">
    <property type="nucleotide sequence ID" value="NZ_BAAAFU010000007.1"/>
</dbReference>
<protein>
    <submittedName>
        <fullName evidence="3">Glycosyltransferase involved in cell wall biosynthesis</fullName>
    </submittedName>
</protein>
<name>A0A4R1ESW2_9GAMM</name>
<evidence type="ECO:0000259" key="1">
    <source>
        <dbReference type="Pfam" id="PF00534"/>
    </source>
</evidence>
<keyword evidence="3" id="KW-0808">Transferase</keyword>
<evidence type="ECO:0000313" key="4">
    <source>
        <dbReference type="Proteomes" id="UP000294887"/>
    </source>
</evidence>
<accession>A0A4R1ESW2</accession>
<dbReference type="Proteomes" id="UP000294887">
    <property type="component" value="Unassembled WGS sequence"/>
</dbReference>
<organism evidence="3 4">
    <name type="scientific">Cocleimonas flava</name>
    <dbReference type="NCBI Taxonomy" id="634765"/>
    <lineage>
        <taxon>Bacteria</taxon>
        <taxon>Pseudomonadati</taxon>
        <taxon>Pseudomonadota</taxon>
        <taxon>Gammaproteobacteria</taxon>
        <taxon>Thiotrichales</taxon>
        <taxon>Thiotrichaceae</taxon>
        <taxon>Cocleimonas</taxon>
    </lineage>
</organism>
<evidence type="ECO:0000313" key="3">
    <source>
        <dbReference type="EMBL" id="TCJ82864.1"/>
    </source>
</evidence>
<dbReference type="PANTHER" id="PTHR12526">
    <property type="entry name" value="GLYCOSYLTRANSFERASE"/>
    <property type="match status" value="1"/>
</dbReference>
<dbReference type="OrthoDB" id="5906768at2"/>
<feature type="domain" description="Glycosyltransferase subfamily 4-like N-terminal" evidence="2">
    <location>
        <begin position="27"/>
        <end position="186"/>
    </location>
</feature>
<dbReference type="Gene3D" id="3.40.50.2000">
    <property type="entry name" value="Glycogen Phosphorylase B"/>
    <property type="match status" value="2"/>
</dbReference>
<comment type="caution">
    <text evidence="3">The sequence shown here is derived from an EMBL/GenBank/DDBJ whole genome shotgun (WGS) entry which is preliminary data.</text>
</comment>
<dbReference type="InterPro" id="IPR001296">
    <property type="entry name" value="Glyco_trans_1"/>
</dbReference>
<keyword evidence="4" id="KW-1185">Reference proteome</keyword>